<dbReference type="InterPro" id="IPR016055">
    <property type="entry name" value="A-D-PHexomutase_a/b/a-I/II/III"/>
</dbReference>
<keyword evidence="4 8" id="KW-0460">Magnesium</keyword>
<dbReference type="NCBIfam" id="TIGR01455">
    <property type="entry name" value="glmM"/>
    <property type="match status" value="1"/>
</dbReference>
<dbReference type="Gene3D" id="3.30.310.50">
    <property type="entry name" value="Alpha-D-phosphohexomutase, C-terminal domain"/>
    <property type="match status" value="1"/>
</dbReference>
<protein>
    <recommendedName>
        <fullName evidence="7 8">Phosphoglucosamine mutase</fullName>
        <ecNumber evidence="6 8">5.4.2.10</ecNumber>
    </recommendedName>
</protein>
<feature type="binding site" evidence="8">
    <location>
        <position position="264"/>
    </location>
    <ligand>
        <name>Mg(2+)</name>
        <dbReference type="ChEBI" id="CHEBI:18420"/>
    </ligand>
</feature>
<dbReference type="HAMAP" id="MF_01554_B">
    <property type="entry name" value="GlmM_B"/>
    <property type="match status" value="1"/>
</dbReference>
<feature type="binding site" evidence="8">
    <location>
        <position position="260"/>
    </location>
    <ligand>
        <name>Mg(2+)</name>
        <dbReference type="ChEBI" id="CHEBI:18420"/>
    </ligand>
</feature>
<feature type="active site" description="Phosphoserine intermediate" evidence="8">
    <location>
        <position position="118"/>
    </location>
</feature>
<evidence type="ECO:0000256" key="9">
    <source>
        <dbReference type="RuleBase" id="RU004326"/>
    </source>
</evidence>
<keyword evidence="5 8" id="KW-0413">Isomerase</keyword>
<evidence type="ECO:0000256" key="2">
    <source>
        <dbReference type="ARBA" id="ARBA00022553"/>
    </source>
</evidence>
<feature type="domain" description="Alpha-D-phosphohexomutase alpha/beta/alpha" evidence="13">
    <location>
        <begin position="177"/>
        <end position="273"/>
    </location>
</feature>
<dbReference type="Pfam" id="PF02878">
    <property type="entry name" value="PGM_PMM_I"/>
    <property type="match status" value="1"/>
</dbReference>
<evidence type="ECO:0000256" key="3">
    <source>
        <dbReference type="ARBA" id="ARBA00022723"/>
    </source>
</evidence>
<dbReference type="GO" id="GO:0006048">
    <property type="term" value="P:UDP-N-acetylglucosamine biosynthetic process"/>
    <property type="evidence" value="ECO:0007669"/>
    <property type="project" value="TreeGrafter"/>
</dbReference>
<evidence type="ECO:0000259" key="11">
    <source>
        <dbReference type="Pfam" id="PF00408"/>
    </source>
</evidence>
<evidence type="ECO:0000259" key="12">
    <source>
        <dbReference type="Pfam" id="PF02878"/>
    </source>
</evidence>
<evidence type="ECO:0000313" key="18">
    <source>
        <dbReference type="Proteomes" id="UP000075799"/>
    </source>
</evidence>
<dbReference type="SUPFAM" id="SSF55957">
    <property type="entry name" value="Phosphoglucomutase, C-terminal domain"/>
    <property type="match status" value="1"/>
</dbReference>
<evidence type="ECO:0000256" key="5">
    <source>
        <dbReference type="ARBA" id="ARBA00023235"/>
    </source>
</evidence>
<keyword evidence="3 8" id="KW-0479">Metal-binding</keyword>
<dbReference type="EMBL" id="LUKF01000017">
    <property type="protein sequence ID" value="KYG61294.1"/>
    <property type="molecule type" value="Genomic_DNA"/>
</dbReference>
<dbReference type="EMBL" id="LUKD01000005">
    <property type="protein sequence ID" value="KYG65341.1"/>
    <property type="molecule type" value="Genomic_DNA"/>
</dbReference>
<dbReference type="GO" id="GO:0004615">
    <property type="term" value="F:phosphomannomutase activity"/>
    <property type="evidence" value="ECO:0007669"/>
    <property type="project" value="TreeGrafter"/>
</dbReference>
<comment type="catalytic activity">
    <reaction evidence="8 10">
        <text>alpha-D-glucosamine 1-phosphate = D-glucosamine 6-phosphate</text>
        <dbReference type="Rhea" id="RHEA:23424"/>
        <dbReference type="ChEBI" id="CHEBI:58516"/>
        <dbReference type="ChEBI" id="CHEBI:58725"/>
        <dbReference type="EC" id="5.4.2.10"/>
    </reaction>
</comment>
<evidence type="ECO:0000256" key="10">
    <source>
        <dbReference type="RuleBase" id="RU004327"/>
    </source>
</evidence>
<dbReference type="PRINTS" id="PR00509">
    <property type="entry name" value="PGMPMM"/>
</dbReference>
<dbReference type="Pfam" id="PF02880">
    <property type="entry name" value="PGM_PMM_III"/>
    <property type="match status" value="1"/>
</dbReference>
<dbReference type="InterPro" id="IPR005846">
    <property type="entry name" value="A-D-PHexomutase_a/b/a-III"/>
</dbReference>
<feature type="binding site" description="via phosphate group" evidence="8">
    <location>
        <position position="118"/>
    </location>
    <ligand>
        <name>Mg(2+)</name>
        <dbReference type="ChEBI" id="CHEBI:18420"/>
    </ligand>
</feature>
<dbReference type="InterPro" id="IPR005845">
    <property type="entry name" value="A-D-PHexomutase_a/b/a-II"/>
</dbReference>
<evidence type="ECO:0000259" key="14">
    <source>
        <dbReference type="Pfam" id="PF02880"/>
    </source>
</evidence>
<evidence type="ECO:0000256" key="1">
    <source>
        <dbReference type="ARBA" id="ARBA00010231"/>
    </source>
</evidence>
<evidence type="ECO:0000256" key="6">
    <source>
        <dbReference type="ARBA" id="ARBA00066330"/>
    </source>
</evidence>
<dbReference type="PANTHER" id="PTHR42946">
    <property type="entry name" value="PHOSPHOHEXOSE MUTASE"/>
    <property type="match status" value="1"/>
</dbReference>
<sequence length="466" mass="50928">MTNKKVSKVEKKAKLFGTDGIRGTANQWPMTPDMVVKIGQAIGYLLQKETHGSPAVTPRKVVIGKDTRLSGYMIEQALASGLNSMGVFVQLVGPLPTPGIGYLTRTMRAAAGIVISASHNPFHDNGIKVFGPDGFKISDTMEKEIERLVLEEDLTEFLPPSKDIGRTKRIEDSQGRYIVYVKGTFPLEYTLDGMRIVLDTANGASYKVAPSVFQELGAEVIQLGDDPNGTNINDKVGALYPQKLSEAVIQYRADVGISLDGDADRVIMVDEKGEIVNGDRILAICALHMKERGLLKGNTLVATQMSNFGLEKRMNEAGIKLVKTGVGDKYVVDEMRKNGYNLGGEQSGHIIFLDHTTTGDGCIAALSVLAVMKQTGKKMSELNRVFEDMPQVLINCRVKRRTELHEIAGYDSLIASIEKKLGGEGRVFVRFSGTEPVIRVLVEGSNKTQISQFAEEIASFLEKELS</sequence>
<dbReference type="FunFam" id="3.40.120.10:FF:000002">
    <property type="entry name" value="Phosphoglucosamine mutase"/>
    <property type="match status" value="1"/>
</dbReference>
<dbReference type="AlphaFoldDB" id="A0A150WDZ8"/>
<dbReference type="NCBIfam" id="NF008139">
    <property type="entry name" value="PRK10887.1"/>
    <property type="match status" value="1"/>
</dbReference>
<dbReference type="CDD" id="cd05802">
    <property type="entry name" value="GlmM"/>
    <property type="match status" value="1"/>
</dbReference>
<dbReference type="Pfam" id="PF02879">
    <property type="entry name" value="PGM_PMM_II"/>
    <property type="match status" value="1"/>
</dbReference>
<feature type="domain" description="Alpha-D-phosphohexomutase alpha/beta/alpha" evidence="14">
    <location>
        <begin position="277"/>
        <end position="383"/>
    </location>
</feature>
<comment type="cofactor">
    <cofactor evidence="8">
        <name>Mg(2+)</name>
        <dbReference type="ChEBI" id="CHEBI:18420"/>
    </cofactor>
    <text evidence="8">Binds 1 Mg(2+) ion per subunit.</text>
</comment>
<feature type="modified residue" description="Phosphoserine" evidence="8">
    <location>
        <position position="118"/>
    </location>
</feature>
<dbReference type="SUPFAM" id="SSF53738">
    <property type="entry name" value="Phosphoglucomutase, first 3 domains"/>
    <property type="match status" value="3"/>
</dbReference>
<dbReference type="Proteomes" id="UP000075391">
    <property type="component" value="Unassembled WGS sequence"/>
</dbReference>
<dbReference type="EC" id="5.4.2.10" evidence="6 8"/>
<dbReference type="InterPro" id="IPR006352">
    <property type="entry name" value="GlmM_bact"/>
</dbReference>
<keyword evidence="2 8" id="KW-0597">Phosphoprotein</keyword>
<dbReference type="GO" id="GO:0000287">
    <property type="term" value="F:magnesium ion binding"/>
    <property type="evidence" value="ECO:0007669"/>
    <property type="project" value="UniProtKB-UniRule"/>
</dbReference>
<evidence type="ECO:0000256" key="8">
    <source>
        <dbReference type="HAMAP-Rule" id="MF_01554"/>
    </source>
</evidence>
<evidence type="ECO:0000256" key="7">
    <source>
        <dbReference type="ARBA" id="ARBA00068193"/>
    </source>
</evidence>
<dbReference type="GO" id="GO:0005829">
    <property type="term" value="C:cytosol"/>
    <property type="evidence" value="ECO:0007669"/>
    <property type="project" value="TreeGrafter"/>
</dbReference>
<dbReference type="GO" id="GO:0008966">
    <property type="term" value="F:phosphoglucosamine mutase activity"/>
    <property type="evidence" value="ECO:0007669"/>
    <property type="project" value="UniProtKB-UniRule"/>
</dbReference>
<accession>A0A150WDZ8</accession>
<feature type="domain" description="Alpha-D-phosphohexomutase alpha/beta/alpha" evidence="12">
    <location>
        <begin position="14"/>
        <end position="153"/>
    </location>
</feature>
<evidence type="ECO:0000313" key="17">
    <source>
        <dbReference type="Proteomes" id="UP000075391"/>
    </source>
</evidence>
<dbReference type="Proteomes" id="UP000075799">
    <property type="component" value="Unassembled WGS sequence"/>
</dbReference>
<dbReference type="InterPro" id="IPR005843">
    <property type="entry name" value="A-D-PHexomutase_C"/>
</dbReference>
<comment type="PTM">
    <text evidence="8">Activated by phosphorylation.</text>
</comment>
<dbReference type="PANTHER" id="PTHR42946:SF1">
    <property type="entry name" value="PHOSPHOGLUCOMUTASE (ALPHA-D-GLUCOSE-1,6-BISPHOSPHATE-DEPENDENT)"/>
    <property type="match status" value="1"/>
</dbReference>
<proteinExistence type="inferred from homology"/>
<dbReference type="Pfam" id="PF00408">
    <property type="entry name" value="PGM_PMM_IV"/>
    <property type="match status" value="1"/>
</dbReference>
<dbReference type="GO" id="GO:0005975">
    <property type="term" value="P:carbohydrate metabolic process"/>
    <property type="evidence" value="ECO:0007669"/>
    <property type="project" value="InterPro"/>
</dbReference>
<dbReference type="FunFam" id="3.40.120.10:FF:000001">
    <property type="entry name" value="Phosphoglucosamine mutase"/>
    <property type="match status" value="1"/>
</dbReference>
<reference evidence="17 18" key="1">
    <citation type="submission" date="2016-03" db="EMBL/GenBank/DDBJ databases">
        <authorList>
            <person name="Ploux O."/>
        </authorList>
    </citation>
    <scope>NUCLEOTIDE SEQUENCE [LARGE SCALE GENOMIC DNA]</scope>
    <source>
        <strain evidence="15 17">BER2</strain>
        <strain evidence="16 18">EC13</strain>
    </source>
</reference>
<dbReference type="InterPro" id="IPR005841">
    <property type="entry name" value="Alpha-D-phosphohexomutase_SF"/>
</dbReference>
<name>A0A150WDZ8_BDEBC</name>
<dbReference type="InterPro" id="IPR005844">
    <property type="entry name" value="A-D-PHexomutase_a/b/a-I"/>
</dbReference>
<evidence type="ECO:0000256" key="4">
    <source>
        <dbReference type="ARBA" id="ARBA00022842"/>
    </source>
</evidence>
<comment type="similarity">
    <text evidence="1 8 9">Belongs to the phosphohexose mutase family.</text>
</comment>
<dbReference type="GO" id="GO:0009252">
    <property type="term" value="P:peptidoglycan biosynthetic process"/>
    <property type="evidence" value="ECO:0007669"/>
    <property type="project" value="TreeGrafter"/>
</dbReference>
<dbReference type="InterPro" id="IPR050060">
    <property type="entry name" value="Phosphoglucosamine_mutase"/>
</dbReference>
<organism evidence="15 17">
    <name type="scientific">Bdellovibrio bacteriovorus</name>
    <dbReference type="NCBI Taxonomy" id="959"/>
    <lineage>
        <taxon>Bacteria</taxon>
        <taxon>Pseudomonadati</taxon>
        <taxon>Bdellovibrionota</taxon>
        <taxon>Bdellovibrionia</taxon>
        <taxon>Bdellovibrionales</taxon>
        <taxon>Pseudobdellovibrionaceae</taxon>
        <taxon>Bdellovibrio</taxon>
    </lineage>
</organism>
<dbReference type="FunFam" id="3.30.310.50:FF:000001">
    <property type="entry name" value="Phosphoglucosamine mutase"/>
    <property type="match status" value="1"/>
</dbReference>
<feature type="domain" description="Alpha-D-phosphohexomutase C-terminal" evidence="11">
    <location>
        <begin position="393"/>
        <end position="458"/>
    </location>
</feature>
<feature type="binding site" evidence="8">
    <location>
        <position position="262"/>
    </location>
    <ligand>
        <name>Mg(2+)</name>
        <dbReference type="ChEBI" id="CHEBI:18420"/>
    </ligand>
</feature>
<gene>
    <name evidence="8 15" type="primary">glmM</name>
    <name evidence="15" type="ORF">AZI85_10180</name>
    <name evidence="16" type="ORF">AZI87_12375</name>
</gene>
<comment type="function">
    <text evidence="8 10">Catalyzes the conversion of glucosamine-6-phosphate to glucosamine-1-phosphate.</text>
</comment>
<evidence type="ECO:0000313" key="16">
    <source>
        <dbReference type="EMBL" id="KYG65341.1"/>
    </source>
</evidence>
<dbReference type="PROSITE" id="PS00710">
    <property type="entry name" value="PGM_PMM"/>
    <property type="match status" value="1"/>
</dbReference>
<dbReference type="InterPro" id="IPR036900">
    <property type="entry name" value="A-D-PHexomutase_C_sf"/>
</dbReference>
<comment type="caution">
    <text evidence="15">The sequence shown here is derived from an EMBL/GenBank/DDBJ whole genome shotgun (WGS) entry which is preliminary data.</text>
</comment>
<evidence type="ECO:0000259" key="13">
    <source>
        <dbReference type="Pfam" id="PF02879"/>
    </source>
</evidence>
<dbReference type="InterPro" id="IPR016066">
    <property type="entry name" value="A-D-PHexomutase_CS"/>
</dbReference>
<dbReference type="Gene3D" id="3.40.120.10">
    <property type="entry name" value="Alpha-D-Glucose-1,6-Bisphosphate, subunit A, domain 3"/>
    <property type="match status" value="3"/>
</dbReference>
<evidence type="ECO:0000313" key="15">
    <source>
        <dbReference type="EMBL" id="KYG61294.1"/>
    </source>
</evidence>